<accession>A0A392S4H8</accession>
<reference evidence="1 2" key="1">
    <citation type="journal article" date="2018" name="Front. Plant Sci.">
        <title>Red Clover (Trifolium pratense) and Zigzag Clover (T. medium) - A Picture of Genomic Similarities and Differences.</title>
        <authorList>
            <person name="Dluhosova J."/>
            <person name="Istvanek J."/>
            <person name="Nedelnik J."/>
            <person name="Repkova J."/>
        </authorList>
    </citation>
    <scope>NUCLEOTIDE SEQUENCE [LARGE SCALE GENOMIC DNA]</scope>
    <source>
        <strain evidence="2">cv. 10/8</strain>
        <tissue evidence="1">Leaf</tissue>
    </source>
</reference>
<protein>
    <submittedName>
        <fullName evidence="1">Uncharacterized protein</fullName>
    </submittedName>
</protein>
<organism evidence="1 2">
    <name type="scientific">Trifolium medium</name>
    <dbReference type="NCBI Taxonomy" id="97028"/>
    <lineage>
        <taxon>Eukaryota</taxon>
        <taxon>Viridiplantae</taxon>
        <taxon>Streptophyta</taxon>
        <taxon>Embryophyta</taxon>
        <taxon>Tracheophyta</taxon>
        <taxon>Spermatophyta</taxon>
        <taxon>Magnoliopsida</taxon>
        <taxon>eudicotyledons</taxon>
        <taxon>Gunneridae</taxon>
        <taxon>Pentapetalae</taxon>
        <taxon>rosids</taxon>
        <taxon>fabids</taxon>
        <taxon>Fabales</taxon>
        <taxon>Fabaceae</taxon>
        <taxon>Papilionoideae</taxon>
        <taxon>50 kb inversion clade</taxon>
        <taxon>NPAAA clade</taxon>
        <taxon>Hologalegina</taxon>
        <taxon>IRL clade</taxon>
        <taxon>Trifolieae</taxon>
        <taxon>Trifolium</taxon>
    </lineage>
</organism>
<dbReference type="Proteomes" id="UP000265520">
    <property type="component" value="Unassembled WGS sequence"/>
</dbReference>
<evidence type="ECO:0000313" key="1">
    <source>
        <dbReference type="EMBL" id="MCI42786.1"/>
    </source>
</evidence>
<feature type="non-terminal residue" evidence="1">
    <location>
        <position position="90"/>
    </location>
</feature>
<dbReference type="AlphaFoldDB" id="A0A392S4H8"/>
<keyword evidence="2" id="KW-1185">Reference proteome</keyword>
<proteinExistence type="predicted"/>
<comment type="caution">
    <text evidence="1">The sequence shown here is derived from an EMBL/GenBank/DDBJ whole genome shotgun (WGS) entry which is preliminary data.</text>
</comment>
<dbReference type="EMBL" id="LXQA010309002">
    <property type="protein sequence ID" value="MCI42786.1"/>
    <property type="molecule type" value="Genomic_DNA"/>
</dbReference>
<sequence>MAEVTDEITENHRLVDTITDPQLSWVGPEPRGIASTITLTAGGMYTLVEEGNAENWEVYCPAEGKRVFSSYSDDRFAMYEFVGVFGVGNN</sequence>
<name>A0A392S4H8_9FABA</name>
<evidence type="ECO:0000313" key="2">
    <source>
        <dbReference type="Proteomes" id="UP000265520"/>
    </source>
</evidence>